<organism evidence="2">
    <name type="scientific">Tetraselmis sp. GSL018</name>
    <dbReference type="NCBI Taxonomy" id="582737"/>
    <lineage>
        <taxon>Eukaryota</taxon>
        <taxon>Viridiplantae</taxon>
        <taxon>Chlorophyta</taxon>
        <taxon>core chlorophytes</taxon>
        <taxon>Chlorodendrophyceae</taxon>
        <taxon>Chlorodendrales</taxon>
        <taxon>Chlorodendraceae</taxon>
        <taxon>Tetraselmis</taxon>
    </lineage>
</organism>
<evidence type="ECO:0000313" key="2">
    <source>
        <dbReference type="EMBL" id="JAC78240.1"/>
    </source>
</evidence>
<reference evidence="2" key="1">
    <citation type="submission" date="2014-05" db="EMBL/GenBank/DDBJ databases">
        <title>The transcriptome of the halophilic microalga Tetraselmis sp. GSL018 isolated from the Great Salt Lake, Utah.</title>
        <authorList>
            <person name="Jinkerson R.E."/>
            <person name="D'Adamo S."/>
            <person name="Posewitz M.C."/>
        </authorList>
    </citation>
    <scope>NUCLEOTIDE SEQUENCE</scope>
    <source>
        <strain evidence="2">GSL018</strain>
    </source>
</reference>
<sequence>HRDPGVFQGTEGRAPPLPSRGLCDRNSPAFRLGIAGKRNGLGIVPKRTADSPGAAYWTEPPFPLSAPLTGPISLSLSLSL</sequence>
<proteinExistence type="predicted"/>
<name>A0A061S5S0_9CHLO</name>
<protein>
    <submittedName>
        <fullName evidence="2">Uncharacterized protein</fullName>
    </submittedName>
</protein>
<evidence type="ECO:0000256" key="1">
    <source>
        <dbReference type="SAM" id="MobiDB-lite"/>
    </source>
</evidence>
<feature type="region of interest" description="Disordered" evidence="1">
    <location>
        <begin position="1"/>
        <end position="22"/>
    </location>
</feature>
<accession>A0A061S5S0</accession>
<gene>
    <name evidence="2" type="ORF">TSPGSL018_15666</name>
</gene>
<feature type="non-terminal residue" evidence="2">
    <location>
        <position position="1"/>
    </location>
</feature>
<feature type="non-terminal residue" evidence="2">
    <location>
        <position position="80"/>
    </location>
</feature>
<dbReference type="AlphaFoldDB" id="A0A061S5S0"/>
<dbReference type="EMBL" id="GBEZ01007209">
    <property type="protein sequence ID" value="JAC78240.1"/>
    <property type="molecule type" value="Transcribed_RNA"/>
</dbReference>